<name>A0A1B0ZF95_9MICO</name>
<dbReference type="InterPro" id="IPR044668">
    <property type="entry name" value="PuuD-like"/>
</dbReference>
<accession>A0A1B0ZF95</accession>
<dbReference type="GO" id="GO:0033969">
    <property type="term" value="F:gamma-glutamyl-gamma-aminobutyrate hydrolase activity"/>
    <property type="evidence" value="ECO:0007669"/>
    <property type="project" value="TreeGrafter"/>
</dbReference>
<dbReference type="PANTHER" id="PTHR43235">
    <property type="entry name" value="GLUTAMINE AMIDOTRANSFERASE PB2B2.05-RELATED"/>
    <property type="match status" value="1"/>
</dbReference>
<dbReference type="STRING" id="1630135.DAD186_00600"/>
<dbReference type="Pfam" id="PF07722">
    <property type="entry name" value="Peptidase_C26"/>
    <property type="match status" value="1"/>
</dbReference>
<evidence type="ECO:0000313" key="2">
    <source>
        <dbReference type="Proteomes" id="UP000092596"/>
    </source>
</evidence>
<dbReference type="InterPro" id="IPR029062">
    <property type="entry name" value="Class_I_gatase-like"/>
</dbReference>
<gene>
    <name evidence="1" type="ORF">DAD186_00600</name>
</gene>
<dbReference type="Gene3D" id="3.40.50.880">
    <property type="match status" value="1"/>
</dbReference>
<dbReference type="PATRIC" id="fig|1630135.4.peg.63"/>
<dbReference type="GO" id="GO:0005829">
    <property type="term" value="C:cytosol"/>
    <property type="evidence" value="ECO:0007669"/>
    <property type="project" value="TreeGrafter"/>
</dbReference>
<organism evidence="1 2">
    <name type="scientific">Dermabacter vaginalis</name>
    <dbReference type="NCBI Taxonomy" id="1630135"/>
    <lineage>
        <taxon>Bacteria</taxon>
        <taxon>Bacillati</taxon>
        <taxon>Actinomycetota</taxon>
        <taxon>Actinomycetes</taxon>
        <taxon>Micrococcales</taxon>
        <taxon>Dermabacteraceae</taxon>
        <taxon>Dermabacter</taxon>
    </lineage>
</organism>
<dbReference type="Proteomes" id="UP000092596">
    <property type="component" value="Chromosome"/>
</dbReference>
<dbReference type="AlphaFoldDB" id="A0A1B0ZF95"/>
<dbReference type="InterPro" id="IPR011697">
    <property type="entry name" value="Peptidase_C26"/>
</dbReference>
<proteinExistence type="predicted"/>
<dbReference type="PANTHER" id="PTHR43235:SF1">
    <property type="entry name" value="GLUTAMINE AMIDOTRANSFERASE PB2B2.05-RELATED"/>
    <property type="match status" value="1"/>
</dbReference>
<evidence type="ECO:0000313" key="1">
    <source>
        <dbReference type="EMBL" id="ANP26619.1"/>
    </source>
</evidence>
<dbReference type="SUPFAM" id="SSF52317">
    <property type="entry name" value="Class I glutamine amidotransferase-like"/>
    <property type="match status" value="1"/>
</dbReference>
<dbReference type="CDD" id="cd01745">
    <property type="entry name" value="GATase1_2"/>
    <property type="match status" value="1"/>
</dbReference>
<dbReference type="KEGG" id="dva:DAD186_00600"/>
<sequence>MASAPIIGISTYLEPATCGVWDTRASFLHEAYLQAVLDAGGVPVLLPPQPSESDRAAQVIAKLDGLILAGGADVNPARYGEQPHEKTGAPRDDRDEWEIALYVAARSVGRPILAICRGMQIVNTVHGGTLLQHLPDVVGSDLYQPAPGVFGSVDIEITEGSTLANILGTTARDIPVYHHQAVGKVGSGLAVTATTSDGTIQALECPSALGFFLAVQWHPEQQHHDRRLFEALVNATPHTSKERP</sequence>
<dbReference type="RefSeq" id="WP_065247024.1">
    <property type="nucleotide sequence ID" value="NZ_CP012117.1"/>
</dbReference>
<reference evidence="1 2" key="1">
    <citation type="submission" date="2015-06" db="EMBL/GenBank/DDBJ databases">
        <title>Investigation of pathophysiology for high-risk pregnancy and development of treatment modality based on it.</title>
        <authorList>
            <person name="Kim B.-C."/>
            <person name="Lim S."/>
        </authorList>
    </citation>
    <scope>NUCLEOTIDE SEQUENCE [LARGE SCALE GENOMIC DNA]</scope>
    <source>
        <strain evidence="1 2">AD1-86</strain>
    </source>
</reference>
<dbReference type="EMBL" id="CP012117">
    <property type="protein sequence ID" value="ANP26619.1"/>
    <property type="molecule type" value="Genomic_DNA"/>
</dbReference>
<dbReference type="PROSITE" id="PS51273">
    <property type="entry name" value="GATASE_TYPE_1"/>
    <property type="match status" value="1"/>
</dbReference>
<dbReference type="GO" id="GO:0006598">
    <property type="term" value="P:polyamine catabolic process"/>
    <property type="evidence" value="ECO:0007669"/>
    <property type="project" value="TreeGrafter"/>
</dbReference>
<protein>
    <submittedName>
        <fullName evidence="1">Uncharacterized protein</fullName>
    </submittedName>
</protein>